<dbReference type="EMBL" id="CP095075">
    <property type="protein sequence ID" value="UOR12165.1"/>
    <property type="molecule type" value="Genomic_DNA"/>
</dbReference>
<dbReference type="InterPro" id="IPR004659">
    <property type="entry name" value="RNase_E/G"/>
</dbReference>
<comment type="cofactor">
    <cofactor evidence="1">
        <name>Mg(2+)</name>
        <dbReference type="ChEBI" id="CHEBI:18420"/>
    </cofactor>
</comment>
<evidence type="ECO:0000259" key="6">
    <source>
        <dbReference type="PROSITE" id="PS50126"/>
    </source>
</evidence>
<dbReference type="CDD" id="cd04453">
    <property type="entry name" value="S1_RNase_E"/>
    <property type="match status" value="1"/>
</dbReference>
<evidence type="ECO:0000256" key="2">
    <source>
        <dbReference type="ARBA" id="ARBA00022723"/>
    </source>
</evidence>
<keyword evidence="3" id="KW-0378">Hydrolase</keyword>
<dbReference type="SMART" id="SM00316">
    <property type="entry name" value="S1"/>
    <property type="match status" value="1"/>
</dbReference>
<keyword evidence="5" id="KW-0694">RNA-binding</keyword>
<dbReference type="Proteomes" id="UP000830326">
    <property type="component" value="Chromosome"/>
</dbReference>
<name>A0ABY4HE28_9BACI</name>
<sequence>MRTIALHTQTSEQIGLVLENNDVIEYVSTRPEVRTLSGSIYLGKVSHINKAIQAAFIDIGEERTGFLKKESVPWAQTSIEGTLKEGQSITVQVTKEPSGTKGAQLSADITVPGFFVIYQPYGKRTAVSKRVDAEQAEELKTWTSQQLGKDEGVIVRTAASKVSTQTILNEINQLRDLWTRHIKANTTDRSHKLFDDPILPDQLIRKHPLPLIKEIVVNNSKLGQWIKQRYPILAEKVKWVKSVSTYTGISINELQSKLIQPVVVTEQGMELVIERTEAMTVIDINSHKFKQKSLSSYQKLEMNKAAAAEVAKQIQLRNISGIIFVDFISMQEKKQEKDLQKYMSGLVRKDPVSTTILGITRLGLMEITRHRRFSNVSEELSAKQKPTFSKDTLIYRLERYLTENTQSEAVLVAISSDLYNHKKQLLSNSISSKIPQELFVRHDASIIDWQIELEGSLDMIQTVISERVYHVDNLF</sequence>
<evidence type="ECO:0000256" key="3">
    <source>
        <dbReference type="ARBA" id="ARBA00022801"/>
    </source>
</evidence>
<organism evidence="7 8">
    <name type="scientific">Halobacillus amylolyticus</name>
    <dbReference type="NCBI Taxonomy" id="2932259"/>
    <lineage>
        <taxon>Bacteria</taxon>
        <taxon>Bacillati</taxon>
        <taxon>Bacillota</taxon>
        <taxon>Bacilli</taxon>
        <taxon>Bacillales</taxon>
        <taxon>Bacillaceae</taxon>
        <taxon>Halobacillus</taxon>
    </lineage>
</organism>
<dbReference type="InterPro" id="IPR012340">
    <property type="entry name" value="NA-bd_OB-fold"/>
</dbReference>
<dbReference type="InterPro" id="IPR019307">
    <property type="entry name" value="RNA-bd_AU-1/RNase_E/G"/>
</dbReference>
<evidence type="ECO:0000313" key="7">
    <source>
        <dbReference type="EMBL" id="UOR12165.1"/>
    </source>
</evidence>
<reference evidence="7" key="1">
    <citation type="submission" date="2022-04" db="EMBL/GenBank/DDBJ databases">
        <title>Halobacillus sp. isolated from saltern.</title>
        <authorList>
            <person name="Won M."/>
            <person name="Lee C.-M."/>
            <person name="Woen H.-Y."/>
            <person name="Kwon S.-W."/>
        </authorList>
    </citation>
    <scope>NUCLEOTIDE SEQUENCE</scope>
    <source>
        <strain evidence="7">SSHM10-5</strain>
    </source>
</reference>
<gene>
    <name evidence="7" type="ORF">MUO15_01100</name>
</gene>
<proteinExistence type="predicted"/>
<keyword evidence="2" id="KW-0479">Metal-binding</keyword>
<dbReference type="Pfam" id="PF00575">
    <property type="entry name" value="S1"/>
    <property type="match status" value="1"/>
</dbReference>
<dbReference type="RefSeq" id="WP_245032772.1">
    <property type="nucleotide sequence ID" value="NZ_CP095075.1"/>
</dbReference>
<dbReference type="Pfam" id="PF10150">
    <property type="entry name" value="RNase_E_G"/>
    <property type="match status" value="1"/>
</dbReference>
<evidence type="ECO:0000256" key="5">
    <source>
        <dbReference type="ARBA" id="ARBA00022884"/>
    </source>
</evidence>
<keyword evidence="4" id="KW-0460">Magnesium</keyword>
<dbReference type="SUPFAM" id="SSF50249">
    <property type="entry name" value="Nucleic acid-binding proteins"/>
    <property type="match status" value="1"/>
</dbReference>
<feature type="domain" description="S1 motif" evidence="6">
    <location>
        <begin position="38"/>
        <end position="108"/>
    </location>
</feature>
<evidence type="ECO:0000256" key="4">
    <source>
        <dbReference type="ARBA" id="ARBA00022842"/>
    </source>
</evidence>
<dbReference type="PANTHER" id="PTHR30001:SF0">
    <property type="entry name" value="RIBONUCLEASE G"/>
    <property type="match status" value="1"/>
</dbReference>
<keyword evidence="8" id="KW-1185">Reference proteome</keyword>
<evidence type="ECO:0000256" key="1">
    <source>
        <dbReference type="ARBA" id="ARBA00001946"/>
    </source>
</evidence>
<accession>A0ABY4HE28</accession>
<dbReference type="PROSITE" id="PS50126">
    <property type="entry name" value="S1"/>
    <property type="match status" value="1"/>
</dbReference>
<dbReference type="InterPro" id="IPR003029">
    <property type="entry name" value="S1_domain"/>
</dbReference>
<evidence type="ECO:0000313" key="8">
    <source>
        <dbReference type="Proteomes" id="UP000830326"/>
    </source>
</evidence>
<protein>
    <submittedName>
        <fullName evidence="7">Ribonuclease E/G</fullName>
    </submittedName>
</protein>
<dbReference type="Gene3D" id="2.40.50.140">
    <property type="entry name" value="Nucleic acid-binding proteins"/>
    <property type="match status" value="1"/>
</dbReference>
<dbReference type="PANTHER" id="PTHR30001">
    <property type="entry name" value="RIBONUCLEASE"/>
    <property type="match status" value="1"/>
</dbReference>